<gene>
    <name evidence="2" type="ORF">MGAL_10B004592</name>
</gene>
<protein>
    <submittedName>
        <fullName evidence="2">Uncharacterized protein</fullName>
    </submittedName>
</protein>
<sequence length="148" mass="16810">MAGLPAEQQLMNQNAYADDVNVEVDTTQCMEYCTQCFTWIFKTGPIKTKVLVIYAPISIIVILTLLIVIVHKKSDNTPPFSMLDNMDKEFLKIPCQVVNQAQYPPIRKESDDTCFYTIENLTTILNATKKSTYKVNIKLPGIYNHTTP</sequence>
<evidence type="ECO:0000313" key="3">
    <source>
        <dbReference type="Proteomes" id="UP000596742"/>
    </source>
</evidence>
<organism evidence="2 3">
    <name type="scientific">Mytilus galloprovincialis</name>
    <name type="common">Mediterranean mussel</name>
    <dbReference type="NCBI Taxonomy" id="29158"/>
    <lineage>
        <taxon>Eukaryota</taxon>
        <taxon>Metazoa</taxon>
        <taxon>Spiralia</taxon>
        <taxon>Lophotrochozoa</taxon>
        <taxon>Mollusca</taxon>
        <taxon>Bivalvia</taxon>
        <taxon>Autobranchia</taxon>
        <taxon>Pteriomorphia</taxon>
        <taxon>Mytilida</taxon>
        <taxon>Mytiloidea</taxon>
        <taxon>Mytilidae</taxon>
        <taxon>Mytilinae</taxon>
        <taxon>Mytilus</taxon>
    </lineage>
</organism>
<proteinExistence type="predicted"/>
<dbReference type="Proteomes" id="UP000596742">
    <property type="component" value="Unassembled WGS sequence"/>
</dbReference>
<name>A0A8B6CAK7_MYTGA</name>
<accession>A0A8B6CAK7</accession>
<dbReference type="EMBL" id="UYJE01001391">
    <property type="protein sequence ID" value="VDI01704.1"/>
    <property type="molecule type" value="Genomic_DNA"/>
</dbReference>
<reference evidence="2" key="1">
    <citation type="submission" date="2018-11" db="EMBL/GenBank/DDBJ databases">
        <authorList>
            <person name="Alioto T."/>
            <person name="Alioto T."/>
        </authorList>
    </citation>
    <scope>NUCLEOTIDE SEQUENCE</scope>
</reference>
<keyword evidence="1" id="KW-0472">Membrane</keyword>
<feature type="transmembrane region" description="Helical" evidence="1">
    <location>
        <begin position="51"/>
        <end position="70"/>
    </location>
</feature>
<keyword evidence="1" id="KW-0812">Transmembrane</keyword>
<keyword evidence="3" id="KW-1185">Reference proteome</keyword>
<evidence type="ECO:0000256" key="1">
    <source>
        <dbReference type="SAM" id="Phobius"/>
    </source>
</evidence>
<dbReference type="AlphaFoldDB" id="A0A8B6CAK7"/>
<keyword evidence="1" id="KW-1133">Transmembrane helix</keyword>
<comment type="caution">
    <text evidence="2">The sequence shown here is derived from an EMBL/GenBank/DDBJ whole genome shotgun (WGS) entry which is preliminary data.</text>
</comment>
<dbReference type="OrthoDB" id="10378275at2759"/>
<evidence type="ECO:0000313" key="2">
    <source>
        <dbReference type="EMBL" id="VDI01704.1"/>
    </source>
</evidence>